<keyword evidence="2" id="KW-0812">Transmembrane</keyword>
<comment type="caution">
    <text evidence="3">The sequence shown here is derived from an EMBL/GenBank/DDBJ whole genome shotgun (WGS) entry which is preliminary data.</text>
</comment>
<protein>
    <submittedName>
        <fullName evidence="3">Uncharacterized protein</fullName>
    </submittedName>
</protein>
<reference evidence="3" key="1">
    <citation type="journal article" date="2019" name="bioRxiv">
        <title>The Genome of the Zebra Mussel, Dreissena polymorpha: A Resource for Invasive Species Research.</title>
        <authorList>
            <person name="McCartney M.A."/>
            <person name="Auch B."/>
            <person name="Kono T."/>
            <person name="Mallez S."/>
            <person name="Zhang Y."/>
            <person name="Obille A."/>
            <person name="Becker A."/>
            <person name="Abrahante J.E."/>
            <person name="Garbe J."/>
            <person name="Badalamenti J.P."/>
            <person name="Herman A."/>
            <person name="Mangelson H."/>
            <person name="Liachko I."/>
            <person name="Sullivan S."/>
            <person name="Sone E.D."/>
            <person name="Koren S."/>
            <person name="Silverstein K.A.T."/>
            <person name="Beckman K.B."/>
            <person name="Gohl D.M."/>
        </authorList>
    </citation>
    <scope>NUCLEOTIDE SEQUENCE</scope>
    <source>
        <strain evidence="3">Duluth1</strain>
        <tissue evidence="3">Whole animal</tissue>
    </source>
</reference>
<accession>A0A9D4FZK4</accession>
<evidence type="ECO:0000256" key="1">
    <source>
        <dbReference type="SAM" id="MobiDB-lite"/>
    </source>
</evidence>
<evidence type="ECO:0000313" key="3">
    <source>
        <dbReference type="EMBL" id="KAH3807316.1"/>
    </source>
</evidence>
<keyword evidence="2" id="KW-1133">Transmembrane helix</keyword>
<evidence type="ECO:0000256" key="2">
    <source>
        <dbReference type="SAM" id="Phobius"/>
    </source>
</evidence>
<name>A0A9D4FZK4_DREPO</name>
<feature type="region of interest" description="Disordered" evidence="1">
    <location>
        <begin position="1"/>
        <end position="20"/>
    </location>
</feature>
<dbReference type="Proteomes" id="UP000828390">
    <property type="component" value="Unassembled WGS sequence"/>
</dbReference>
<gene>
    <name evidence="3" type="ORF">DPMN_135651</name>
</gene>
<dbReference type="AlphaFoldDB" id="A0A9D4FZK4"/>
<feature type="transmembrane region" description="Helical" evidence="2">
    <location>
        <begin position="30"/>
        <end position="54"/>
    </location>
</feature>
<organism evidence="3 4">
    <name type="scientific">Dreissena polymorpha</name>
    <name type="common">Zebra mussel</name>
    <name type="synonym">Mytilus polymorpha</name>
    <dbReference type="NCBI Taxonomy" id="45954"/>
    <lineage>
        <taxon>Eukaryota</taxon>
        <taxon>Metazoa</taxon>
        <taxon>Spiralia</taxon>
        <taxon>Lophotrochozoa</taxon>
        <taxon>Mollusca</taxon>
        <taxon>Bivalvia</taxon>
        <taxon>Autobranchia</taxon>
        <taxon>Heteroconchia</taxon>
        <taxon>Euheterodonta</taxon>
        <taxon>Imparidentia</taxon>
        <taxon>Neoheterodontei</taxon>
        <taxon>Myida</taxon>
        <taxon>Dreissenoidea</taxon>
        <taxon>Dreissenidae</taxon>
        <taxon>Dreissena</taxon>
    </lineage>
</organism>
<reference evidence="3" key="2">
    <citation type="submission" date="2020-11" db="EMBL/GenBank/DDBJ databases">
        <authorList>
            <person name="McCartney M.A."/>
            <person name="Auch B."/>
            <person name="Kono T."/>
            <person name="Mallez S."/>
            <person name="Becker A."/>
            <person name="Gohl D.M."/>
            <person name="Silverstein K.A.T."/>
            <person name="Koren S."/>
            <person name="Bechman K.B."/>
            <person name="Herman A."/>
            <person name="Abrahante J.E."/>
            <person name="Garbe J."/>
        </authorList>
    </citation>
    <scope>NUCLEOTIDE SEQUENCE</scope>
    <source>
        <strain evidence="3">Duluth1</strain>
        <tissue evidence="3">Whole animal</tissue>
    </source>
</reference>
<keyword evidence="4" id="KW-1185">Reference proteome</keyword>
<sequence length="90" mass="10068">MTENDEKENTQDAKSSKAKYNKDVTQTEKLLIVCQVISGCVIFALVAVIIVLVCRKKRPSQDKMDEALYVIPANHGSAPPRYETLQLRSS</sequence>
<dbReference type="EMBL" id="JAIWYP010000006">
    <property type="protein sequence ID" value="KAH3807316.1"/>
    <property type="molecule type" value="Genomic_DNA"/>
</dbReference>
<keyword evidence="2" id="KW-0472">Membrane</keyword>
<proteinExistence type="predicted"/>
<evidence type="ECO:0000313" key="4">
    <source>
        <dbReference type="Proteomes" id="UP000828390"/>
    </source>
</evidence>
<feature type="compositionally biased region" description="Basic and acidic residues" evidence="1">
    <location>
        <begin position="7"/>
        <end position="20"/>
    </location>
</feature>